<dbReference type="AlphaFoldDB" id="A0AAF0AHT1"/>
<accession>A0AAF0AHT1</accession>
<evidence type="ECO:0000313" key="3">
    <source>
        <dbReference type="Proteomes" id="UP001212189"/>
    </source>
</evidence>
<dbReference type="Proteomes" id="UP001212189">
    <property type="component" value="Chromosome"/>
</dbReference>
<feature type="transmembrane region" description="Helical" evidence="1">
    <location>
        <begin position="53"/>
        <end position="74"/>
    </location>
</feature>
<dbReference type="EMBL" id="CP114976">
    <property type="protein sequence ID" value="WBE24264.1"/>
    <property type="molecule type" value="Genomic_DNA"/>
</dbReference>
<name>A0AAF0AHT1_9GAMM</name>
<proteinExistence type="predicted"/>
<dbReference type="KEGG" id="dce:O6P33_07700"/>
<evidence type="ECO:0000313" key="2">
    <source>
        <dbReference type="EMBL" id="WBE24264.1"/>
    </source>
</evidence>
<protein>
    <submittedName>
        <fullName evidence="2">Polyribonucleotide nucleotidyltransferase</fullName>
    </submittedName>
</protein>
<evidence type="ECO:0000256" key="1">
    <source>
        <dbReference type="SAM" id="Phobius"/>
    </source>
</evidence>
<keyword evidence="1" id="KW-1133">Transmembrane helix</keyword>
<gene>
    <name evidence="2" type="ORF">O6P33_07700</name>
</gene>
<reference evidence="2 3" key="1">
    <citation type="submission" date="2022-12" db="EMBL/GenBank/DDBJ databases">
        <title>Coexistence and Characterization of a Novel Tigecycline Resistance gene tet(X) variant and blaNDM-1 in a Pseudomonas caeni Isolate of Chicken Origin.</title>
        <authorList>
            <person name="Lu X."/>
            <person name="Zhang L."/>
            <person name="Li R."/>
            <person name="Wang Z."/>
        </authorList>
    </citation>
    <scope>NUCLEOTIDE SEQUENCE [LARGE SCALE GENOMIC DNA]</scope>
    <source>
        <strain evidence="2 3">CE14</strain>
    </source>
</reference>
<organism evidence="2 3">
    <name type="scientific">Denitrificimonas caeni</name>
    <dbReference type="NCBI Taxonomy" id="521720"/>
    <lineage>
        <taxon>Bacteria</taxon>
        <taxon>Pseudomonadati</taxon>
        <taxon>Pseudomonadota</taxon>
        <taxon>Gammaproteobacteria</taxon>
        <taxon>Pseudomonadales</taxon>
        <taxon>Pseudomonadaceae</taxon>
        <taxon>Denitrificimonas</taxon>
    </lineage>
</organism>
<dbReference type="RefSeq" id="WP_269817206.1">
    <property type="nucleotide sequence ID" value="NZ_CP114976.1"/>
</dbReference>
<keyword evidence="1" id="KW-0472">Membrane</keyword>
<keyword evidence="3" id="KW-1185">Reference proteome</keyword>
<sequence>MRKSIIKPMVATTFSALLIFELAGCGTIIYPERRGQTGGKIDPAVVIMDGIGLLFWVIPGLVAFAIDFATGAIYTSSGRYSVAPEALKPAIDENGRIDTVQLQEIIKQQTGQNIPFNHPNIQQQDSSTELLSQLNIVPQA</sequence>
<keyword evidence="1" id="KW-0812">Transmembrane</keyword>